<protein>
    <recommendedName>
        <fullName evidence="6">Dihydroorotase</fullName>
        <shortName evidence="6">DHOase</shortName>
        <ecNumber evidence="6">3.5.2.3</ecNumber>
    </recommendedName>
</protein>
<keyword evidence="6" id="KW-0862">Zinc</keyword>
<evidence type="ECO:0000256" key="4">
    <source>
        <dbReference type="ARBA" id="ARBA00022801"/>
    </source>
</evidence>
<evidence type="ECO:0000256" key="2">
    <source>
        <dbReference type="ARBA" id="ARBA00010286"/>
    </source>
</evidence>
<organism evidence="8 9">
    <name type="scientific">Pseudodesulfovibrio nedwellii</name>
    <dbReference type="NCBI Taxonomy" id="2973072"/>
    <lineage>
        <taxon>Bacteria</taxon>
        <taxon>Pseudomonadati</taxon>
        <taxon>Thermodesulfobacteriota</taxon>
        <taxon>Desulfovibrionia</taxon>
        <taxon>Desulfovibrionales</taxon>
        <taxon>Desulfovibrionaceae</taxon>
    </lineage>
</organism>
<feature type="binding site" evidence="6">
    <location>
        <position position="155"/>
    </location>
    <ligand>
        <name>Zn(2+)</name>
        <dbReference type="ChEBI" id="CHEBI:29105"/>
        <label>1</label>
    </ligand>
</feature>
<dbReference type="Gene3D" id="2.30.40.10">
    <property type="entry name" value="Urease, subunit C, domain 1"/>
    <property type="match status" value="1"/>
</dbReference>
<dbReference type="NCBIfam" id="TIGR00857">
    <property type="entry name" value="pyrC_multi"/>
    <property type="match status" value="1"/>
</dbReference>
<comment type="similarity">
    <text evidence="2 6">Belongs to the metallo-dependent hydrolases superfamily. DHOase family. Class I DHOase subfamily.</text>
</comment>
<reference evidence="8 9" key="1">
    <citation type="submission" date="2022-08" db="EMBL/GenBank/DDBJ databases">
        <title>Genome Sequence of the sulphate-reducing bacterium, Pseudodesulfovibrio sp. SYK.</title>
        <authorList>
            <person name="Kondo R."/>
            <person name="Kataoka T."/>
        </authorList>
    </citation>
    <scope>NUCLEOTIDE SEQUENCE [LARGE SCALE GENOMIC DNA]</scope>
    <source>
        <strain evidence="8 9">SYK</strain>
    </source>
</reference>
<comment type="pathway">
    <text evidence="6">Pyrimidine metabolism; UMP biosynthesis via de novo pathway; (S)-dihydroorotate from bicarbonate: step 3/3.</text>
</comment>
<evidence type="ECO:0000256" key="5">
    <source>
        <dbReference type="ARBA" id="ARBA00022975"/>
    </source>
</evidence>
<dbReference type="SUPFAM" id="SSF51338">
    <property type="entry name" value="Composite domain of metallo-dependent hydrolases"/>
    <property type="match status" value="1"/>
</dbReference>
<feature type="binding site" evidence="6">
    <location>
        <position position="155"/>
    </location>
    <ligand>
        <name>Zn(2+)</name>
        <dbReference type="ChEBI" id="CHEBI:29105"/>
        <label>2</label>
    </ligand>
</feature>
<dbReference type="InterPro" id="IPR032466">
    <property type="entry name" value="Metal_Hydrolase"/>
</dbReference>
<feature type="domain" description="Dihydroorotase catalytic" evidence="7">
    <location>
        <begin position="53"/>
        <end position="240"/>
    </location>
</feature>
<keyword evidence="3 6" id="KW-0479">Metal-binding</keyword>
<gene>
    <name evidence="6 8" type="primary">pyrC</name>
    <name evidence="8" type="ORF">SYK_24600</name>
</gene>
<feature type="binding site" evidence="6">
    <location>
        <position position="312"/>
    </location>
    <ligand>
        <name>Zn(2+)</name>
        <dbReference type="ChEBI" id="CHEBI:29105"/>
        <label>1</label>
    </ligand>
</feature>
<evidence type="ECO:0000259" key="7">
    <source>
        <dbReference type="Pfam" id="PF12890"/>
    </source>
</evidence>
<comment type="function">
    <text evidence="1 6">Catalyzes the reversible cyclization of carbamoyl aspartate to dihydroorotate.</text>
</comment>
<dbReference type="EMBL" id="AP026709">
    <property type="protein sequence ID" value="BDQ38100.1"/>
    <property type="molecule type" value="Genomic_DNA"/>
</dbReference>
<evidence type="ECO:0000313" key="8">
    <source>
        <dbReference type="EMBL" id="BDQ38100.1"/>
    </source>
</evidence>
<comment type="cofactor">
    <cofactor evidence="6">
        <name>Zn(2+)</name>
        <dbReference type="ChEBI" id="CHEBI:29105"/>
    </cofactor>
    <text evidence="6">Binds 2 Zn(2+) ions per subunit.</text>
</comment>
<dbReference type="InterPro" id="IPR050138">
    <property type="entry name" value="DHOase/Allantoinase_Hydrolase"/>
</dbReference>
<keyword evidence="4 6" id="KW-0378">Hydrolase</keyword>
<evidence type="ECO:0000313" key="9">
    <source>
        <dbReference type="Proteomes" id="UP001317742"/>
    </source>
</evidence>
<evidence type="ECO:0000256" key="1">
    <source>
        <dbReference type="ARBA" id="ARBA00002368"/>
    </source>
</evidence>
<feature type="binding site" evidence="6">
    <location>
        <position position="95"/>
    </location>
    <ligand>
        <name>substrate</name>
    </ligand>
</feature>
<feature type="binding site" evidence="6">
    <location>
        <position position="235"/>
    </location>
    <ligand>
        <name>Zn(2+)</name>
        <dbReference type="ChEBI" id="CHEBI:29105"/>
        <label>2</label>
    </ligand>
</feature>
<feature type="binding site" evidence="6">
    <location>
        <position position="285"/>
    </location>
    <ligand>
        <name>substrate</name>
    </ligand>
</feature>
<accession>A0ABM8B2U3</accession>
<dbReference type="HAMAP" id="MF_00220_B">
    <property type="entry name" value="PyrC_classI_B"/>
    <property type="match status" value="1"/>
</dbReference>
<feature type="binding site" evidence="6">
    <location>
        <begin position="63"/>
        <end position="65"/>
    </location>
    <ligand>
        <name>substrate</name>
    </ligand>
</feature>
<proteinExistence type="inferred from homology"/>
<feature type="binding site" evidence="6">
    <location>
        <position position="182"/>
    </location>
    <ligand>
        <name>Zn(2+)</name>
        <dbReference type="ChEBI" id="CHEBI:29105"/>
        <label>2</label>
    </ligand>
</feature>
<feature type="binding site" evidence="6">
    <location>
        <position position="61"/>
    </location>
    <ligand>
        <name>Zn(2+)</name>
        <dbReference type="ChEBI" id="CHEBI:29105"/>
        <label>1</label>
    </ligand>
</feature>
<feature type="active site" evidence="6">
    <location>
        <position position="312"/>
    </location>
</feature>
<dbReference type="Gene3D" id="3.20.20.140">
    <property type="entry name" value="Metal-dependent hydrolases"/>
    <property type="match status" value="1"/>
</dbReference>
<dbReference type="InterPro" id="IPR024403">
    <property type="entry name" value="DHOase_cat"/>
</dbReference>
<dbReference type="Proteomes" id="UP001317742">
    <property type="component" value="Chromosome"/>
</dbReference>
<evidence type="ECO:0000256" key="3">
    <source>
        <dbReference type="ARBA" id="ARBA00022723"/>
    </source>
</evidence>
<sequence>MMPKIELIIHRATFDGKEVDVFVAKGKIVEIRKSVESLDAGDAKVEEAFGLTLMPSMTDVHVHLREPGYEYKEDVESGLRAAAWGGFSNIMCMANTKPVNDNESVTEMMLEKARKSWPKGPRLFPIGALTKGLSGKELAPMAELAKAGCAAFSNDGVPVKSTKIFRRAVEYASDWDRVVIDHCEDPYMGVAAGVNEGEVSSRLGLPAQPDVAEALQVARDILMAEYLELPIHLAHISCRKSVDLIRFAKERGVRITAETAPHYLIFTEDYLENEATEFDTNAKVNPPLRTQDDQDAIFDALNDGTIDCLATDHAPHASYEKETEFDVAPCGITGLDTALSTTWQLVKDGKLTKEAFTRAWTTAPCGIFKLPVNTFQPDDPADFFLFDEEEEWTVSNQTLYSKGKNTPLLGTTLKGRVKTHFIRGKKIV</sequence>
<comment type="caution">
    <text evidence="6">Lacks conserved residue(s) required for the propagation of feature annotation.</text>
</comment>
<evidence type="ECO:0000256" key="6">
    <source>
        <dbReference type="HAMAP-Rule" id="MF_00220"/>
    </source>
</evidence>
<feature type="binding site" evidence="6">
    <location>
        <position position="63"/>
    </location>
    <ligand>
        <name>Zn(2+)</name>
        <dbReference type="ChEBI" id="CHEBI:29105"/>
        <label>1</label>
    </ligand>
</feature>
<feature type="binding site" evidence="6">
    <location>
        <position position="316"/>
    </location>
    <ligand>
        <name>substrate</name>
    </ligand>
</feature>
<keyword evidence="5 6" id="KW-0665">Pyrimidine biosynthesis</keyword>
<dbReference type="SUPFAM" id="SSF51556">
    <property type="entry name" value="Metallo-dependent hydrolases"/>
    <property type="match status" value="1"/>
</dbReference>
<dbReference type="EC" id="3.5.2.3" evidence="6"/>
<name>A0ABM8B2U3_9BACT</name>
<dbReference type="PANTHER" id="PTHR43668:SF2">
    <property type="entry name" value="ALLANTOINASE"/>
    <property type="match status" value="1"/>
</dbReference>
<comment type="catalytic activity">
    <reaction evidence="6">
        <text>(S)-dihydroorotate + H2O = N-carbamoyl-L-aspartate + H(+)</text>
        <dbReference type="Rhea" id="RHEA:24296"/>
        <dbReference type="ChEBI" id="CHEBI:15377"/>
        <dbReference type="ChEBI" id="CHEBI:15378"/>
        <dbReference type="ChEBI" id="CHEBI:30864"/>
        <dbReference type="ChEBI" id="CHEBI:32814"/>
        <dbReference type="EC" id="3.5.2.3"/>
    </reaction>
</comment>
<dbReference type="Pfam" id="PF12890">
    <property type="entry name" value="DHOase"/>
    <property type="match status" value="1"/>
</dbReference>
<keyword evidence="9" id="KW-1185">Reference proteome</keyword>
<dbReference type="PROSITE" id="PS00482">
    <property type="entry name" value="DIHYDROOROTASE_1"/>
    <property type="match status" value="1"/>
</dbReference>
<dbReference type="InterPro" id="IPR011059">
    <property type="entry name" value="Metal-dep_hydrolase_composite"/>
</dbReference>
<dbReference type="InterPro" id="IPR004722">
    <property type="entry name" value="DHOase"/>
</dbReference>
<dbReference type="PANTHER" id="PTHR43668">
    <property type="entry name" value="ALLANTOINASE"/>
    <property type="match status" value="1"/>
</dbReference>
<dbReference type="PROSITE" id="PS00483">
    <property type="entry name" value="DIHYDROOROTASE_2"/>
    <property type="match status" value="1"/>
</dbReference>
<dbReference type="CDD" id="cd01317">
    <property type="entry name" value="DHOase_IIa"/>
    <property type="match status" value="1"/>
</dbReference>
<dbReference type="InterPro" id="IPR002195">
    <property type="entry name" value="Dihydroorotase_CS"/>
</dbReference>